<dbReference type="SUPFAM" id="SSF69593">
    <property type="entry name" value="Glycerol-3-phosphate (1)-acyltransferase"/>
    <property type="match status" value="1"/>
</dbReference>
<sequence length="330" mass="35557">MQLEFGQLQNPSRRFSPLFNFAWRVSTDGLENIPTDGGAIIAPNHLSVLDSFFVPCSLPRRITYVGKAEYLDDWKTKVLFPAMGMIPIDRRGGEHAQAALDAAADVLNRGELFGIYPEGTRSRTGDLHKGHTGIARLAIETNSPIVPVGVLGTVQVQPPDAKFPRPFRNVHIRFGQPISPERYLDRLDDRMALRQLTDEVMFEIRRLTGQEYNDTYATKAAKPEQPSAPATAPASSSTVLTGAGGEVRHGRHLRTGTSSPTQSGATRPSSGSVLAARPLVPAGSSPVPAPDPAAAREQAAAVVDTSSDHDDMLSRASSATVLQPRPLVRA</sequence>
<dbReference type="PANTHER" id="PTHR10434:SF11">
    <property type="entry name" value="1-ACYL-SN-GLYCEROL-3-PHOSPHATE ACYLTRANSFERASE"/>
    <property type="match status" value="1"/>
</dbReference>
<dbReference type="PANTHER" id="PTHR10434">
    <property type="entry name" value="1-ACYL-SN-GLYCEROL-3-PHOSPHATE ACYLTRANSFERASE"/>
    <property type="match status" value="1"/>
</dbReference>
<comment type="caution">
    <text evidence="5">The sequence shown here is derived from an EMBL/GenBank/DDBJ whole genome shotgun (WGS) entry which is preliminary data.</text>
</comment>
<feature type="compositionally biased region" description="Low complexity" evidence="3">
    <location>
        <begin position="280"/>
        <end position="301"/>
    </location>
</feature>
<dbReference type="Proteomes" id="UP000727993">
    <property type="component" value="Unassembled WGS sequence"/>
</dbReference>
<evidence type="ECO:0000259" key="4">
    <source>
        <dbReference type="SMART" id="SM00563"/>
    </source>
</evidence>
<protein>
    <submittedName>
        <fullName evidence="5">1-acyl-sn-glycerol-3-phosphate acyltransferase</fullName>
    </submittedName>
</protein>
<evidence type="ECO:0000313" key="5">
    <source>
        <dbReference type="EMBL" id="MBK9298454.1"/>
    </source>
</evidence>
<dbReference type="EMBL" id="JADJZA010000009">
    <property type="protein sequence ID" value="MBK9298454.1"/>
    <property type="molecule type" value="Genomic_DNA"/>
</dbReference>
<keyword evidence="1" id="KW-0808">Transferase</keyword>
<dbReference type="GO" id="GO:0006654">
    <property type="term" value="P:phosphatidic acid biosynthetic process"/>
    <property type="evidence" value="ECO:0007669"/>
    <property type="project" value="TreeGrafter"/>
</dbReference>
<dbReference type="GO" id="GO:0005886">
    <property type="term" value="C:plasma membrane"/>
    <property type="evidence" value="ECO:0007669"/>
    <property type="project" value="TreeGrafter"/>
</dbReference>
<name>A0A936TG50_9ACTN</name>
<evidence type="ECO:0000256" key="1">
    <source>
        <dbReference type="ARBA" id="ARBA00022679"/>
    </source>
</evidence>
<dbReference type="GO" id="GO:0003841">
    <property type="term" value="F:1-acylglycerol-3-phosphate O-acyltransferase activity"/>
    <property type="evidence" value="ECO:0007669"/>
    <property type="project" value="TreeGrafter"/>
</dbReference>
<organism evidence="5 6">
    <name type="scientific">Candidatus Neomicrothrix subdominans</name>
    <dbReference type="NCBI Taxonomy" id="2954438"/>
    <lineage>
        <taxon>Bacteria</taxon>
        <taxon>Bacillati</taxon>
        <taxon>Actinomycetota</taxon>
        <taxon>Acidimicrobiia</taxon>
        <taxon>Acidimicrobiales</taxon>
        <taxon>Microthrixaceae</taxon>
        <taxon>Candidatus Neomicrothrix</taxon>
    </lineage>
</organism>
<accession>A0A936TG50</accession>
<dbReference type="InterPro" id="IPR002123">
    <property type="entry name" value="Plipid/glycerol_acylTrfase"/>
</dbReference>
<dbReference type="Pfam" id="PF01553">
    <property type="entry name" value="Acyltransferase"/>
    <property type="match status" value="1"/>
</dbReference>
<evidence type="ECO:0000256" key="3">
    <source>
        <dbReference type="SAM" id="MobiDB-lite"/>
    </source>
</evidence>
<evidence type="ECO:0000313" key="6">
    <source>
        <dbReference type="Proteomes" id="UP000727993"/>
    </source>
</evidence>
<feature type="domain" description="Phospholipid/glycerol acyltransferase" evidence="4">
    <location>
        <begin position="39"/>
        <end position="153"/>
    </location>
</feature>
<feature type="compositionally biased region" description="Low complexity" evidence="3">
    <location>
        <begin position="227"/>
        <end position="238"/>
    </location>
</feature>
<feature type="region of interest" description="Disordered" evidence="3">
    <location>
        <begin position="218"/>
        <end position="330"/>
    </location>
</feature>
<dbReference type="AlphaFoldDB" id="A0A936TG50"/>
<proteinExistence type="predicted"/>
<keyword evidence="2 5" id="KW-0012">Acyltransferase</keyword>
<dbReference type="CDD" id="cd07989">
    <property type="entry name" value="LPLAT_AGPAT-like"/>
    <property type="match status" value="1"/>
</dbReference>
<reference evidence="5 6" key="1">
    <citation type="submission" date="2020-10" db="EMBL/GenBank/DDBJ databases">
        <title>Connecting structure to function with the recovery of over 1000 high-quality activated sludge metagenome-assembled genomes encoding full-length rRNA genes using long-read sequencing.</title>
        <authorList>
            <person name="Singleton C.M."/>
            <person name="Petriglieri F."/>
            <person name="Kristensen J.M."/>
            <person name="Kirkegaard R.H."/>
            <person name="Michaelsen T.Y."/>
            <person name="Andersen M.H."/>
            <person name="Karst S.M."/>
            <person name="Dueholm M.S."/>
            <person name="Nielsen P.H."/>
            <person name="Albertsen M."/>
        </authorList>
    </citation>
    <scope>NUCLEOTIDE SEQUENCE [LARGE SCALE GENOMIC DNA]</scope>
    <source>
        <strain evidence="5">Lyne_18-Q3-R50-59_MAXAC.006</strain>
    </source>
</reference>
<dbReference type="SMART" id="SM00563">
    <property type="entry name" value="PlsC"/>
    <property type="match status" value="1"/>
</dbReference>
<feature type="compositionally biased region" description="Polar residues" evidence="3">
    <location>
        <begin position="255"/>
        <end position="272"/>
    </location>
</feature>
<evidence type="ECO:0000256" key="2">
    <source>
        <dbReference type="ARBA" id="ARBA00023315"/>
    </source>
</evidence>
<gene>
    <name evidence="5" type="ORF">IPN02_16840</name>
</gene>